<proteinExistence type="predicted"/>
<accession>A0A8J3SJ44</accession>
<evidence type="ECO:0000313" key="3">
    <source>
        <dbReference type="Proteomes" id="UP000619788"/>
    </source>
</evidence>
<comment type="caution">
    <text evidence="2">The sequence shown here is derived from an EMBL/GenBank/DDBJ whole genome shotgun (WGS) entry which is preliminary data.</text>
</comment>
<name>A0A8J3SJ44_9ACTN</name>
<feature type="transmembrane region" description="Helical" evidence="1">
    <location>
        <begin position="20"/>
        <end position="39"/>
    </location>
</feature>
<gene>
    <name evidence="2" type="ORF">Psi01_59630</name>
</gene>
<evidence type="ECO:0000256" key="1">
    <source>
        <dbReference type="SAM" id="Phobius"/>
    </source>
</evidence>
<feature type="transmembrane region" description="Helical" evidence="1">
    <location>
        <begin position="45"/>
        <end position="66"/>
    </location>
</feature>
<dbReference type="Proteomes" id="UP000619788">
    <property type="component" value="Unassembled WGS sequence"/>
</dbReference>
<dbReference type="EMBL" id="BOOJ01000052">
    <property type="protein sequence ID" value="GIH95333.1"/>
    <property type="molecule type" value="Genomic_DNA"/>
</dbReference>
<organism evidence="2 3">
    <name type="scientific">Planobispora siamensis</name>
    <dbReference type="NCBI Taxonomy" id="936338"/>
    <lineage>
        <taxon>Bacteria</taxon>
        <taxon>Bacillati</taxon>
        <taxon>Actinomycetota</taxon>
        <taxon>Actinomycetes</taxon>
        <taxon>Streptosporangiales</taxon>
        <taxon>Streptosporangiaceae</taxon>
        <taxon>Planobispora</taxon>
    </lineage>
</organism>
<dbReference type="AlphaFoldDB" id="A0A8J3SJ44"/>
<keyword evidence="1" id="KW-1133">Transmembrane helix</keyword>
<sequence>MNKWAAMLEMSGRTPSTWALEVLARVLLWVDMAALAVAVRLHDAVLVAISIVALPVIGIGMILLSLDRVERMRARVDRPKTATAPYRPIC</sequence>
<keyword evidence="1" id="KW-0812">Transmembrane</keyword>
<protein>
    <submittedName>
        <fullName evidence="2">Uncharacterized protein</fullName>
    </submittedName>
</protein>
<keyword evidence="3" id="KW-1185">Reference proteome</keyword>
<keyword evidence="1" id="KW-0472">Membrane</keyword>
<evidence type="ECO:0000313" key="2">
    <source>
        <dbReference type="EMBL" id="GIH95333.1"/>
    </source>
</evidence>
<reference evidence="2 3" key="1">
    <citation type="submission" date="2021-01" db="EMBL/GenBank/DDBJ databases">
        <title>Whole genome shotgun sequence of Planobispora siamensis NBRC 107568.</title>
        <authorList>
            <person name="Komaki H."/>
            <person name="Tamura T."/>
        </authorList>
    </citation>
    <scope>NUCLEOTIDE SEQUENCE [LARGE SCALE GENOMIC DNA]</scope>
    <source>
        <strain evidence="2 3">NBRC 107568</strain>
    </source>
</reference>